<proteinExistence type="predicted"/>
<keyword evidence="1" id="KW-0472">Membrane</keyword>
<keyword evidence="1" id="KW-0812">Transmembrane</keyword>
<organism evidence="2">
    <name type="scientific">Arundo donax</name>
    <name type="common">Giant reed</name>
    <name type="synonym">Donax arundinaceus</name>
    <dbReference type="NCBI Taxonomy" id="35708"/>
    <lineage>
        <taxon>Eukaryota</taxon>
        <taxon>Viridiplantae</taxon>
        <taxon>Streptophyta</taxon>
        <taxon>Embryophyta</taxon>
        <taxon>Tracheophyta</taxon>
        <taxon>Spermatophyta</taxon>
        <taxon>Magnoliopsida</taxon>
        <taxon>Liliopsida</taxon>
        <taxon>Poales</taxon>
        <taxon>Poaceae</taxon>
        <taxon>PACMAD clade</taxon>
        <taxon>Arundinoideae</taxon>
        <taxon>Arundineae</taxon>
        <taxon>Arundo</taxon>
    </lineage>
</organism>
<reference evidence="2" key="1">
    <citation type="submission" date="2014-09" db="EMBL/GenBank/DDBJ databases">
        <authorList>
            <person name="Magalhaes I.L.F."/>
            <person name="Oliveira U."/>
            <person name="Santos F.R."/>
            <person name="Vidigal T.H.D.A."/>
            <person name="Brescovit A.D."/>
            <person name="Santos A.J."/>
        </authorList>
    </citation>
    <scope>NUCLEOTIDE SEQUENCE</scope>
    <source>
        <tissue evidence="2">Shoot tissue taken approximately 20 cm above the soil surface</tissue>
    </source>
</reference>
<feature type="transmembrane region" description="Helical" evidence="1">
    <location>
        <begin position="31"/>
        <end position="49"/>
    </location>
</feature>
<name>A0A0A9D7P2_ARUDO</name>
<dbReference type="AlphaFoldDB" id="A0A0A9D7P2"/>
<sequence length="95" mass="10706">MIPVMMTTVMLKTGSARLELDMDLVHLGKDIGLVVTKVTMIMVVTLKVMTTPTNIVRLLITVMEMVMMVMAIVPVKVVRYMARILDAVPANFRWQ</sequence>
<feature type="transmembrane region" description="Helical" evidence="1">
    <location>
        <begin position="55"/>
        <end position="75"/>
    </location>
</feature>
<protein>
    <submittedName>
        <fullName evidence="2">Uncharacterized protein</fullName>
    </submittedName>
</protein>
<reference evidence="2" key="2">
    <citation type="journal article" date="2015" name="Data Brief">
        <title>Shoot transcriptome of the giant reed, Arundo donax.</title>
        <authorList>
            <person name="Barrero R.A."/>
            <person name="Guerrero F.D."/>
            <person name="Moolhuijzen P."/>
            <person name="Goolsby J.A."/>
            <person name="Tidwell J."/>
            <person name="Bellgard S.E."/>
            <person name="Bellgard M.I."/>
        </authorList>
    </citation>
    <scope>NUCLEOTIDE SEQUENCE</scope>
    <source>
        <tissue evidence="2">Shoot tissue taken approximately 20 cm above the soil surface</tissue>
    </source>
</reference>
<evidence type="ECO:0000256" key="1">
    <source>
        <dbReference type="SAM" id="Phobius"/>
    </source>
</evidence>
<keyword evidence="1" id="KW-1133">Transmembrane helix</keyword>
<dbReference type="EMBL" id="GBRH01215187">
    <property type="protein sequence ID" value="JAD82708.1"/>
    <property type="molecule type" value="Transcribed_RNA"/>
</dbReference>
<accession>A0A0A9D7P2</accession>
<evidence type="ECO:0000313" key="2">
    <source>
        <dbReference type="EMBL" id="JAD82708.1"/>
    </source>
</evidence>